<dbReference type="EMBL" id="JPYA02000002">
    <property type="protein sequence ID" value="MEB3750954.1"/>
    <property type="molecule type" value="Genomic_DNA"/>
</dbReference>
<evidence type="ECO:0008006" key="4">
    <source>
        <dbReference type="Google" id="ProtNLM"/>
    </source>
</evidence>
<organism evidence="2 3">
    <name type="scientific">Geobacillus icigianus</name>
    <dbReference type="NCBI Taxonomy" id="1430331"/>
    <lineage>
        <taxon>Bacteria</taxon>
        <taxon>Bacillati</taxon>
        <taxon>Bacillota</taxon>
        <taxon>Bacilli</taxon>
        <taxon>Bacillales</taxon>
        <taxon>Anoxybacillaceae</taxon>
        <taxon>Geobacillus</taxon>
    </lineage>
</organism>
<dbReference type="Proteomes" id="UP000029267">
    <property type="component" value="Unassembled WGS sequence"/>
</dbReference>
<evidence type="ECO:0000313" key="3">
    <source>
        <dbReference type="Proteomes" id="UP000029267"/>
    </source>
</evidence>
<comment type="caution">
    <text evidence="2">The sequence shown here is derived from an EMBL/GenBank/DDBJ whole genome shotgun (WGS) entry which is preliminary data.</text>
</comment>
<dbReference type="InterPro" id="IPR015943">
    <property type="entry name" value="WD40/YVTN_repeat-like_dom_sf"/>
</dbReference>
<sequence length="351" mass="40593">MKKSFVCFLFVIFSFLCNGCELRAYHADENEHHDKNPLTVMKWNVSAPNWTHASLVGNELFIAVNADQTNRASVNELLAVNVKTKKQRMLFQSAHEEAMVQWVQANNRWVVWEDSTSFGAESTIWVMDRKTGSTFLAARSNSSPPTVFNPVLDGEYIAWTEKGSQFGQVKLFHLPTKQGKTIGRLVSQGLYNEFVSLRNGKVIWTDSHDGKGYYYVYDIRTGRSASYESPAPFPAYAEYDNGLIYAIHLEDLEYPDQQTFGYFDLKTKRFSRFPVSHGIIQYFDVSNGKLAFLDDRGAVSVYEQRNGKWKAVKVSLDRYPRLLYFDQQDHLIVEQEDTKRDRRWLNIVKWP</sequence>
<dbReference type="Gene3D" id="2.130.10.10">
    <property type="entry name" value="YVTN repeat-like/Quinoprotein amine dehydrogenase"/>
    <property type="match status" value="1"/>
</dbReference>
<proteinExistence type="predicted"/>
<keyword evidence="1" id="KW-0732">Signal</keyword>
<gene>
    <name evidence="2" type="ORF">EP10_001795</name>
</gene>
<evidence type="ECO:0000256" key="1">
    <source>
        <dbReference type="SAM" id="SignalP"/>
    </source>
</evidence>
<feature type="signal peptide" evidence="1">
    <location>
        <begin position="1"/>
        <end position="19"/>
    </location>
</feature>
<name>A0ABU6BGB3_9BACL</name>
<feature type="chain" id="PRO_5045136735" description="WD40 repeat domain-containing protein" evidence="1">
    <location>
        <begin position="20"/>
        <end position="351"/>
    </location>
</feature>
<evidence type="ECO:0000313" key="2">
    <source>
        <dbReference type="EMBL" id="MEB3750954.1"/>
    </source>
</evidence>
<protein>
    <recommendedName>
        <fullName evidence="4">WD40 repeat domain-containing protein</fullName>
    </recommendedName>
</protein>
<reference evidence="2 3" key="1">
    <citation type="journal article" date="2014" name="Genome Announc.">
        <title>Draft Genome Sequence of Geobacillus icigianus Strain G1w1T Isolated from Hot Springs in the Valley of Geysers, Kamchatka (Russian Federation).</title>
        <authorList>
            <person name="Bryanskaya A.V."/>
            <person name="Rozanov A.S."/>
            <person name="Logacheva M.D."/>
            <person name="Kotenko A.V."/>
            <person name="Peltek S.E."/>
        </authorList>
    </citation>
    <scope>NUCLEOTIDE SEQUENCE [LARGE SCALE GENOMIC DNA]</scope>
    <source>
        <strain evidence="2 3">G1w1</strain>
    </source>
</reference>
<dbReference type="SUPFAM" id="SSF69304">
    <property type="entry name" value="Tricorn protease N-terminal domain"/>
    <property type="match status" value="1"/>
</dbReference>
<accession>A0ABU6BGB3</accession>
<keyword evidence="3" id="KW-1185">Reference proteome</keyword>